<feature type="region of interest" description="Disordered" evidence="1">
    <location>
        <begin position="1"/>
        <end position="38"/>
    </location>
</feature>
<reference evidence="2 3" key="1">
    <citation type="journal article" date="2023" name="Sci. Data">
        <title>Genome assembly of the Korean intertidal mud-creeper Batillaria attramentaria.</title>
        <authorList>
            <person name="Patra A.K."/>
            <person name="Ho P.T."/>
            <person name="Jun S."/>
            <person name="Lee S.J."/>
            <person name="Kim Y."/>
            <person name="Won Y.J."/>
        </authorList>
    </citation>
    <scope>NUCLEOTIDE SEQUENCE [LARGE SCALE GENOMIC DNA]</scope>
    <source>
        <strain evidence="2">Wonlab-2016</strain>
    </source>
</reference>
<sequence>MTVGVRLRGERETDQKPDDGWGEIERRERETDQKPDDGWELGMYLGRPLEQSLLMILGNPRIPRSAGLPWPDAAQHLQGYILKI</sequence>
<keyword evidence="3" id="KW-1185">Reference proteome</keyword>
<gene>
    <name evidence="2" type="ORF">BaRGS_00004088</name>
</gene>
<dbReference type="Proteomes" id="UP001519460">
    <property type="component" value="Unassembled WGS sequence"/>
</dbReference>
<organism evidence="2 3">
    <name type="scientific">Batillaria attramentaria</name>
    <dbReference type="NCBI Taxonomy" id="370345"/>
    <lineage>
        <taxon>Eukaryota</taxon>
        <taxon>Metazoa</taxon>
        <taxon>Spiralia</taxon>
        <taxon>Lophotrochozoa</taxon>
        <taxon>Mollusca</taxon>
        <taxon>Gastropoda</taxon>
        <taxon>Caenogastropoda</taxon>
        <taxon>Sorbeoconcha</taxon>
        <taxon>Cerithioidea</taxon>
        <taxon>Batillariidae</taxon>
        <taxon>Batillaria</taxon>
    </lineage>
</organism>
<dbReference type="AlphaFoldDB" id="A0ABD0LYM6"/>
<evidence type="ECO:0000313" key="3">
    <source>
        <dbReference type="Proteomes" id="UP001519460"/>
    </source>
</evidence>
<evidence type="ECO:0000256" key="1">
    <source>
        <dbReference type="SAM" id="MobiDB-lite"/>
    </source>
</evidence>
<evidence type="ECO:0000313" key="2">
    <source>
        <dbReference type="EMBL" id="KAK7504602.1"/>
    </source>
</evidence>
<dbReference type="EMBL" id="JACVVK020000014">
    <property type="protein sequence ID" value="KAK7504602.1"/>
    <property type="molecule type" value="Genomic_DNA"/>
</dbReference>
<protein>
    <submittedName>
        <fullName evidence="2">Uncharacterized protein</fullName>
    </submittedName>
</protein>
<proteinExistence type="predicted"/>
<feature type="compositionally biased region" description="Basic and acidic residues" evidence="1">
    <location>
        <begin position="7"/>
        <end position="37"/>
    </location>
</feature>
<name>A0ABD0LYM6_9CAEN</name>
<accession>A0ABD0LYM6</accession>
<comment type="caution">
    <text evidence="2">The sequence shown here is derived from an EMBL/GenBank/DDBJ whole genome shotgun (WGS) entry which is preliminary data.</text>
</comment>